<dbReference type="Proteomes" id="UP000006028">
    <property type="component" value="Unassembled WGS sequence"/>
</dbReference>
<evidence type="ECO:0000313" key="3">
    <source>
        <dbReference type="EMBL" id="EFQ07214.1"/>
    </source>
</evidence>
<dbReference type="HOGENOM" id="CLU_1872354_0_0_9"/>
<gene>
    <name evidence="3" type="ORF">HMPREF9436_01276</name>
</gene>
<protein>
    <submittedName>
        <fullName evidence="3">Uncharacterized protein</fullName>
    </submittedName>
</protein>
<keyword evidence="2" id="KW-0472">Membrane</keyword>
<feature type="region of interest" description="Disordered" evidence="1">
    <location>
        <begin position="83"/>
        <end position="103"/>
    </location>
</feature>
<dbReference type="EMBL" id="AECU01000106">
    <property type="protein sequence ID" value="EFQ07214.1"/>
    <property type="molecule type" value="Genomic_DNA"/>
</dbReference>
<reference evidence="3 4" key="1">
    <citation type="submission" date="2010-08" db="EMBL/GenBank/DDBJ databases">
        <authorList>
            <person name="Weinstock G."/>
            <person name="Sodergren E."/>
            <person name="Clifton S."/>
            <person name="Fulton L."/>
            <person name="Fulton B."/>
            <person name="Courtney L."/>
            <person name="Fronick C."/>
            <person name="Harrison M."/>
            <person name="Strong C."/>
            <person name="Farmer C."/>
            <person name="Delahaunty K."/>
            <person name="Markovic C."/>
            <person name="Hall O."/>
            <person name="Minx P."/>
            <person name="Tomlinson C."/>
            <person name="Mitreva M."/>
            <person name="Hou S."/>
            <person name="Chen J."/>
            <person name="Wollam A."/>
            <person name="Pepin K.H."/>
            <person name="Johnson M."/>
            <person name="Bhonagiri V."/>
            <person name="Zhang X."/>
            <person name="Suruliraj S."/>
            <person name="Warren W."/>
            <person name="Chinwalla A."/>
            <person name="Mardis E.R."/>
            <person name="Wilson R.K."/>
        </authorList>
    </citation>
    <scope>NUCLEOTIDE SEQUENCE [LARGE SCALE GENOMIC DNA]</scope>
    <source>
        <strain evidence="3 4">KLE1255</strain>
    </source>
</reference>
<dbReference type="AlphaFoldDB" id="E2ZHY6"/>
<evidence type="ECO:0000256" key="1">
    <source>
        <dbReference type="SAM" id="MobiDB-lite"/>
    </source>
</evidence>
<feature type="transmembrane region" description="Helical" evidence="2">
    <location>
        <begin position="36"/>
        <end position="57"/>
    </location>
</feature>
<keyword evidence="2" id="KW-0812">Transmembrane</keyword>
<proteinExistence type="predicted"/>
<keyword evidence="2" id="KW-1133">Transmembrane helix</keyword>
<evidence type="ECO:0000256" key="2">
    <source>
        <dbReference type="SAM" id="Phobius"/>
    </source>
</evidence>
<organism evidence="3 4">
    <name type="scientific">Faecalibacterium cf. prausnitzii KLE1255</name>
    <dbReference type="NCBI Taxonomy" id="748224"/>
    <lineage>
        <taxon>Bacteria</taxon>
        <taxon>Bacillati</taxon>
        <taxon>Bacillota</taxon>
        <taxon>Clostridia</taxon>
        <taxon>Eubacteriales</taxon>
        <taxon>Oscillospiraceae</taxon>
        <taxon>Faecalibacterium</taxon>
    </lineage>
</organism>
<sequence>MLLYYSTNLVEEQGRFSEMNFCCQKYSLSFPRAQPVLTQGCTAIFVAGASVFGVFAAGCNFSHLKGEELTVIHLYKNALHNSREPSLDKPTKRNYTTNREGAVRNGQLPPANWSIRRMTAHRLETGAVISYCYGSL</sequence>
<name>E2ZHY6_9FIRM</name>
<comment type="caution">
    <text evidence="3">The sequence shown here is derived from an EMBL/GenBank/DDBJ whole genome shotgun (WGS) entry which is preliminary data.</text>
</comment>
<evidence type="ECO:0000313" key="4">
    <source>
        <dbReference type="Proteomes" id="UP000006028"/>
    </source>
</evidence>
<accession>E2ZHY6</accession>
<dbReference type="BioCyc" id="FCF748224-HMP:GTSS-2499-MONOMER"/>